<reference evidence="2" key="1">
    <citation type="submission" date="2020-02" db="EMBL/GenBank/DDBJ databases">
        <authorList>
            <person name="Meier V. D."/>
        </authorList>
    </citation>
    <scope>NUCLEOTIDE SEQUENCE</scope>
    <source>
        <strain evidence="2">AVDCRST_MAG23</strain>
    </source>
</reference>
<accession>A0A6J4UA47</accession>
<sequence>MPRFFFNVYDDIIAEDEEGVELPNLDAARLQALRGARDLIAEQVRHGYIMLSHWIDVMDEHGAKVLTLTFGEAVDIKE</sequence>
<organism evidence="2">
    <name type="scientific">uncultured Sphingosinicella sp</name>
    <dbReference type="NCBI Taxonomy" id="478748"/>
    <lineage>
        <taxon>Bacteria</taxon>
        <taxon>Pseudomonadati</taxon>
        <taxon>Pseudomonadota</taxon>
        <taxon>Alphaproteobacteria</taxon>
        <taxon>Sphingomonadales</taxon>
        <taxon>Sphingosinicellaceae</taxon>
        <taxon>Sphingosinicella</taxon>
        <taxon>environmental samples</taxon>
    </lineage>
</organism>
<proteinExistence type="predicted"/>
<feature type="domain" description="DUF6894" evidence="1">
    <location>
        <begin position="3"/>
        <end position="70"/>
    </location>
</feature>
<gene>
    <name evidence="2" type="ORF">AVDCRST_MAG23-2458</name>
</gene>
<evidence type="ECO:0000313" key="2">
    <source>
        <dbReference type="EMBL" id="CAA9545068.1"/>
    </source>
</evidence>
<dbReference type="InterPro" id="IPR054189">
    <property type="entry name" value="DUF6894"/>
</dbReference>
<dbReference type="Pfam" id="PF21834">
    <property type="entry name" value="DUF6894"/>
    <property type="match status" value="1"/>
</dbReference>
<dbReference type="EMBL" id="CADCWD010000082">
    <property type="protein sequence ID" value="CAA9545068.1"/>
    <property type="molecule type" value="Genomic_DNA"/>
</dbReference>
<evidence type="ECO:0000259" key="1">
    <source>
        <dbReference type="Pfam" id="PF21834"/>
    </source>
</evidence>
<dbReference type="AlphaFoldDB" id="A0A6J4UA47"/>
<protein>
    <recommendedName>
        <fullName evidence="1">DUF6894 domain-containing protein</fullName>
    </recommendedName>
</protein>
<name>A0A6J4UA47_9SPHN</name>